<evidence type="ECO:0000256" key="1">
    <source>
        <dbReference type="ARBA" id="ARBA00022679"/>
    </source>
</evidence>
<feature type="domain" description="Galactosyltransferase C-terminal" evidence="2">
    <location>
        <begin position="128"/>
        <end position="192"/>
    </location>
</feature>
<dbReference type="SUPFAM" id="SSF53448">
    <property type="entry name" value="Nucleotide-diphospho-sugar transferases"/>
    <property type="match status" value="1"/>
</dbReference>
<organism evidence="3 4">
    <name type="scientific">Treponema maltophilum ATCC 51939</name>
    <dbReference type="NCBI Taxonomy" id="1125699"/>
    <lineage>
        <taxon>Bacteria</taxon>
        <taxon>Pseudomonadati</taxon>
        <taxon>Spirochaetota</taxon>
        <taxon>Spirochaetia</taxon>
        <taxon>Spirochaetales</taxon>
        <taxon>Treponemataceae</taxon>
        <taxon>Treponema</taxon>
    </lineage>
</organism>
<dbReference type="eggNOG" id="COG1215">
    <property type="taxonomic scope" value="Bacteria"/>
</dbReference>
<evidence type="ECO:0000259" key="2">
    <source>
        <dbReference type="Pfam" id="PF02709"/>
    </source>
</evidence>
<dbReference type="STRING" id="1125699.HMPREF9194_00991"/>
<accession>S3KEP7</accession>
<reference evidence="3 4" key="1">
    <citation type="submission" date="2013-04" db="EMBL/GenBank/DDBJ databases">
        <title>The Genome Sequence of Treponema maltophilum ATCC 51939.</title>
        <authorList>
            <consortium name="The Broad Institute Genomics Platform"/>
            <person name="Earl A."/>
            <person name="Ward D."/>
            <person name="Feldgarden M."/>
            <person name="Gevers D."/>
            <person name="Leonetti C."/>
            <person name="Blanton J.M."/>
            <person name="Dewhirst F.E."/>
            <person name="Izard J."/>
            <person name="Walker B."/>
            <person name="Young S."/>
            <person name="Zeng Q."/>
            <person name="Gargeya S."/>
            <person name="Fitzgerald M."/>
            <person name="Haas B."/>
            <person name="Abouelleil A."/>
            <person name="Allen A.W."/>
            <person name="Alvarado L."/>
            <person name="Arachchi H.M."/>
            <person name="Berlin A.M."/>
            <person name="Chapman S.B."/>
            <person name="Gainer-Dewar J."/>
            <person name="Goldberg J."/>
            <person name="Griggs A."/>
            <person name="Gujja S."/>
            <person name="Hansen M."/>
            <person name="Howarth C."/>
            <person name="Imamovic A."/>
            <person name="Ireland A."/>
            <person name="Larimer J."/>
            <person name="McCowan C."/>
            <person name="Murphy C."/>
            <person name="Pearson M."/>
            <person name="Poon T.W."/>
            <person name="Priest M."/>
            <person name="Roberts A."/>
            <person name="Saif S."/>
            <person name="Shea T."/>
            <person name="Sisk P."/>
            <person name="Sykes S."/>
            <person name="Wortman J."/>
            <person name="Nusbaum C."/>
            <person name="Birren B."/>
        </authorList>
    </citation>
    <scope>NUCLEOTIDE SEQUENCE [LARGE SCALE GENOMIC DNA]</scope>
    <source>
        <strain evidence="3 4">ATCC 51939</strain>
    </source>
</reference>
<dbReference type="InterPro" id="IPR027791">
    <property type="entry name" value="Galactosyl_T_C"/>
</dbReference>
<dbReference type="InterPro" id="IPR029044">
    <property type="entry name" value="Nucleotide-diphossugar_trans"/>
</dbReference>
<dbReference type="OrthoDB" id="6717394at2"/>
<evidence type="ECO:0000313" key="3">
    <source>
        <dbReference type="EMBL" id="EPF30672.1"/>
    </source>
</evidence>
<dbReference type="EMBL" id="ATFF01000006">
    <property type="protein sequence ID" value="EPF30672.1"/>
    <property type="molecule type" value="Genomic_DNA"/>
</dbReference>
<comment type="caution">
    <text evidence="3">The sequence shown here is derived from an EMBL/GenBank/DDBJ whole genome shotgun (WGS) entry which is preliminary data.</text>
</comment>
<sequence>MKDKITVVISIRNRDTLRMEKQIASIRSAGATPAFHIVDYGSDEFYAKQYSALCTKLNLEYTHMYAEGLPWNKCRALNYGAKTADTPFIVTSDADMIYEGNPFQYCIDNYKDKTMYHIETYWLPKNGDKKKSRYAGHGNSGGFQFIEKSAFKEIGGYDERIVYWGPEDLDFPDRLKKIGYTQEWLPDTFRLYHQWHPVSEANCKRPQTITINTLKYTWANKLNPVIKNEWGNFLSQNDRPILKEIRKNKPEIVQLEKSILDFWKSAESVLDTQRYGFVKLELGKRVDNNFFSHIKTAMKILLKPDSSFSAIRSTININFDVLYEMLPVLSANGLRDYYISDDVSCVYLLWN</sequence>
<dbReference type="RefSeq" id="WP_016525283.1">
    <property type="nucleotide sequence ID" value="NZ_KE332518.1"/>
</dbReference>
<dbReference type="AlphaFoldDB" id="S3KEP7"/>
<proteinExistence type="predicted"/>
<keyword evidence="1" id="KW-0808">Transferase</keyword>
<evidence type="ECO:0000313" key="4">
    <source>
        <dbReference type="Proteomes" id="UP000014541"/>
    </source>
</evidence>
<dbReference type="Gene3D" id="3.90.550.10">
    <property type="entry name" value="Spore Coat Polysaccharide Biosynthesis Protein SpsA, Chain A"/>
    <property type="match status" value="1"/>
</dbReference>
<dbReference type="HOGENOM" id="CLU_771467_0_0_12"/>
<dbReference type="PATRIC" id="fig|1125699.3.peg.1015"/>
<protein>
    <recommendedName>
        <fullName evidence="2">Galactosyltransferase C-terminal domain-containing protein</fullName>
    </recommendedName>
</protein>
<keyword evidence="4" id="KW-1185">Reference proteome</keyword>
<dbReference type="Proteomes" id="UP000014541">
    <property type="component" value="Unassembled WGS sequence"/>
</dbReference>
<dbReference type="Pfam" id="PF02709">
    <property type="entry name" value="Glyco_transf_7C"/>
    <property type="match status" value="1"/>
</dbReference>
<gene>
    <name evidence="3" type="ORF">HMPREF9194_00991</name>
</gene>
<name>S3KEP7_TREMA</name>
<dbReference type="GO" id="GO:0016740">
    <property type="term" value="F:transferase activity"/>
    <property type="evidence" value="ECO:0007669"/>
    <property type="project" value="UniProtKB-KW"/>
</dbReference>